<dbReference type="RefSeq" id="WP_234811613.1">
    <property type="nucleotide sequence ID" value="NZ_BCSY01000028.1"/>
</dbReference>
<evidence type="ECO:0000256" key="1">
    <source>
        <dbReference type="ARBA" id="ARBA00009437"/>
    </source>
</evidence>
<dbReference type="InterPro" id="IPR036390">
    <property type="entry name" value="WH_DNA-bd_sf"/>
</dbReference>
<feature type="compositionally biased region" description="Polar residues" evidence="5">
    <location>
        <begin position="305"/>
        <end position="315"/>
    </location>
</feature>
<comment type="caution">
    <text evidence="7">The sequence shown here is derived from an EMBL/GenBank/DDBJ whole genome shotgun (WGS) entry which is preliminary data.</text>
</comment>
<evidence type="ECO:0000313" key="8">
    <source>
        <dbReference type="Proteomes" id="UP000069443"/>
    </source>
</evidence>
<dbReference type="SUPFAM" id="SSF53850">
    <property type="entry name" value="Periplasmic binding protein-like II"/>
    <property type="match status" value="1"/>
</dbReference>
<dbReference type="AlphaFoldDB" id="A0A100W8P0"/>
<reference evidence="8" key="1">
    <citation type="journal article" date="2016" name="Genome Announc.">
        <title>Draft Genome Sequences of Five Rapidly Growing Mycobacterium Species, M. thermoresistibile, M. fortuitum subsp. acetamidolyticum, M. canariasense, M. brisbanense, and M. novocastrense.</title>
        <authorList>
            <person name="Katahira K."/>
            <person name="Ogura Y."/>
            <person name="Gotoh Y."/>
            <person name="Hayashi T."/>
        </authorList>
    </citation>
    <scope>NUCLEOTIDE SEQUENCE [LARGE SCALE GENOMIC DNA]</scope>
    <source>
        <strain evidence="8">JCM15298</strain>
    </source>
</reference>
<evidence type="ECO:0000313" key="7">
    <source>
        <dbReference type="EMBL" id="GAS93791.1"/>
    </source>
</evidence>
<dbReference type="Gene3D" id="1.10.10.10">
    <property type="entry name" value="Winged helix-like DNA-binding domain superfamily/Winged helix DNA-binding domain"/>
    <property type="match status" value="1"/>
</dbReference>
<dbReference type="Pfam" id="PF03466">
    <property type="entry name" value="LysR_substrate"/>
    <property type="match status" value="1"/>
</dbReference>
<evidence type="ECO:0000256" key="4">
    <source>
        <dbReference type="ARBA" id="ARBA00023163"/>
    </source>
</evidence>
<keyword evidence="8" id="KW-1185">Reference proteome</keyword>
<gene>
    <name evidence="7" type="ORF">RMCC_0757</name>
</gene>
<dbReference type="SUPFAM" id="SSF46785">
    <property type="entry name" value="Winged helix' DNA-binding domain"/>
    <property type="match status" value="1"/>
</dbReference>
<dbReference type="STRING" id="228230.RMCC_0757"/>
<evidence type="ECO:0000256" key="3">
    <source>
        <dbReference type="ARBA" id="ARBA00023125"/>
    </source>
</evidence>
<reference evidence="8" key="2">
    <citation type="submission" date="2016-02" db="EMBL/GenBank/DDBJ databases">
        <title>Draft genome sequence of five rapidly growing Mycobacterium species.</title>
        <authorList>
            <person name="Katahira K."/>
            <person name="Gotou Y."/>
            <person name="Iida K."/>
            <person name="Ogura Y."/>
            <person name="Hayashi T."/>
        </authorList>
    </citation>
    <scope>NUCLEOTIDE SEQUENCE [LARGE SCALE GENOMIC DNA]</scope>
    <source>
        <strain evidence="8">JCM15298</strain>
    </source>
</reference>
<comment type="similarity">
    <text evidence="1">Belongs to the LysR transcriptional regulatory family.</text>
</comment>
<dbReference type="InterPro" id="IPR005119">
    <property type="entry name" value="LysR_subst-bd"/>
</dbReference>
<dbReference type="GO" id="GO:0006351">
    <property type="term" value="P:DNA-templated transcription"/>
    <property type="evidence" value="ECO:0007669"/>
    <property type="project" value="TreeGrafter"/>
</dbReference>
<dbReference type="InterPro" id="IPR000847">
    <property type="entry name" value="LysR_HTH_N"/>
</dbReference>
<dbReference type="Pfam" id="PF00126">
    <property type="entry name" value="HTH_1"/>
    <property type="match status" value="1"/>
</dbReference>
<dbReference type="GO" id="GO:0043565">
    <property type="term" value="F:sequence-specific DNA binding"/>
    <property type="evidence" value="ECO:0007669"/>
    <property type="project" value="TreeGrafter"/>
</dbReference>
<keyword evidence="4" id="KW-0804">Transcription</keyword>
<evidence type="ECO:0000259" key="6">
    <source>
        <dbReference type="PROSITE" id="PS50931"/>
    </source>
</evidence>
<dbReference type="PROSITE" id="PS50931">
    <property type="entry name" value="HTH_LYSR"/>
    <property type="match status" value="1"/>
</dbReference>
<dbReference type="PANTHER" id="PTHR30537">
    <property type="entry name" value="HTH-TYPE TRANSCRIPTIONAL REGULATOR"/>
    <property type="match status" value="1"/>
</dbReference>
<name>A0A100W8P0_MYCCR</name>
<dbReference type="EMBL" id="BCSY01000028">
    <property type="protein sequence ID" value="GAS93791.1"/>
    <property type="molecule type" value="Genomic_DNA"/>
</dbReference>
<keyword evidence="3" id="KW-0238">DNA-binding</keyword>
<dbReference type="Proteomes" id="UP000069443">
    <property type="component" value="Unassembled WGS sequence"/>
</dbReference>
<dbReference type="InterPro" id="IPR058163">
    <property type="entry name" value="LysR-type_TF_proteobact-type"/>
</dbReference>
<organism evidence="7 8">
    <name type="scientific">Mycolicibacterium canariasense</name>
    <name type="common">Mycobacterium canariasense</name>
    <dbReference type="NCBI Taxonomy" id="228230"/>
    <lineage>
        <taxon>Bacteria</taxon>
        <taxon>Bacillati</taxon>
        <taxon>Actinomycetota</taxon>
        <taxon>Actinomycetes</taxon>
        <taxon>Mycobacteriales</taxon>
        <taxon>Mycobacteriaceae</taxon>
        <taxon>Mycolicibacterium</taxon>
    </lineage>
</organism>
<feature type="domain" description="HTH lysR-type" evidence="6">
    <location>
        <begin position="1"/>
        <end position="58"/>
    </location>
</feature>
<dbReference type="PANTHER" id="PTHR30537:SF3">
    <property type="entry name" value="TRANSCRIPTIONAL REGULATORY PROTEIN"/>
    <property type="match status" value="1"/>
</dbReference>
<keyword evidence="2" id="KW-0805">Transcription regulation</keyword>
<accession>A0A100W8P0</accession>
<sequence>MDANSLRYFLEVARTGRLVAAGENLAVNHTTVGRQITALERSCGQRLFDRRPTGWTLTESGQEMVIHAEAVEAAVRAAGDIGGAGGGRLSGTVRIRTPDGFGAFVLAPHLGDLHSRHPDLNIEIVTATGFDALSMREFDVGVTLDPPSPSRVAVDHLMTYHLGLYASAGYLESRPPIAQVRDLYQHTLIGYVESLLDVPALRLLDELLPDHRTRIQTNNLTGQWEAAAAGIGIAVLPEYMGGRDHRLRQILPQTVSLERSYWLVVPRELQRLARIRVVSDALRSIAAASGPDARSGPAVAGTASRVASSHAAQTH</sequence>
<protein>
    <submittedName>
        <fullName evidence="7">Transcriptional regulator, LysR family protein</fullName>
    </submittedName>
</protein>
<evidence type="ECO:0000256" key="5">
    <source>
        <dbReference type="SAM" id="MobiDB-lite"/>
    </source>
</evidence>
<dbReference type="Gene3D" id="3.40.190.290">
    <property type="match status" value="1"/>
</dbReference>
<dbReference type="InterPro" id="IPR036388">
    <property type="entry name" value="WH-like_DNA-bd_sf"/>
</dbReference>
<dbReference type="GO" id="GO:0003700">
    <property type="term" value="F:DNA-binding transcription factor activity"/>
    <property type="evidence" value="ECO:0007669"/>
    <property type="project" value="InterPro"/>
</dbReference>
<feature type="region of interest" description="Disordered" evidence="5">
    <location>
        <begin position="288"/>
        <end position="315"/>
    </location>
</feature>
<evidence type="ECO:0000256" key="2">
    <source>
        <dbReference type="ARBA" id="ARBA00023015"/>
    </source>
</evidence>
<proteinExistence type="inferred from homology"/>